<feature type="compositionally biased region" description="Basic and acidic residues" evidence="1">
    <location>
        <begin position="78"/>
        <end position="101"/>
    </location>
</feature>
<feature type="region of interest" description="Disordered" evidence="1">
    <location>
        <begin position="355"/>
        <end position="399"/>
    </location>
</feature>
<dbReference type="AlphaFoldDB" id="A0A061ESQ2"/>
<reference evidence="2 3" key="1">
    <citation type="journal article" date="2013" name="Genome Biol.">
        <title>The genome sequence of the most widely cultivated cacao type and its use to identify candidate genes regulating pod color.</title>
        <authorList>
            <person name="Motamayor J.C."/>
            <person name="Mockaitis K."/>
            <person name="Schmutz J."/>
            <person name="Haiminen N."/>
            <person name="Iii D.L."/>
            <person name="Cornejo O."/>
            <person name="Findley S.D."/>
            <person name="Zheng P."/>
            <person name="Utro F."/>
            <person name="Royaert S."/>
            <person name="Saski C."/>
            <person name="Jenkins J."/>
            <person name="Podicheti R."/>
            <person name="Zhao M."/>
            <person name="Scheffler B.E."/>
            <person name="Stack J.C."/>
            <person name="Feltus F.A."/>
            <person name="Mustiga G.M."/>
            <person name="Amores F."/>
            <person name="Phillips W."/>
            <person name="Marelli J.P."/>
            <person name="May G.D."/>
            <person name="Shapiro H."/>
            <person name="Ma J."/>
            <person name="Bustamante C.D."/>
            <person name="Schnell R.J."/>
            <person name="Main D."/>
            <person name="Gilbert D."/>
            <person name="Parida L."/>
            <person name="Kuhn D.N."/>
        </authorList>
    </citation>
    <scope>NUCLEOTIDE SEQUENCE [LARGE SCALE GENOMIC DNA]</scope>
    <source>
        <strain evidence="3">cv. Matina 1-6</strain>
    </source>
</reference>
<feature type="region of interest" description="Disordered" evidence="1">
    <location>
        <begin position="78"/>
        <end position="136"/>
    </location>
</feature>
<feature type="region of interest" description="Disordered" evidence="1">
    <location>
        <begin position="415"/>
        <end position="464"/>
    </location>
</feature>
<proteinExistence type="predicted"/>
<evidence type="ECO:0000256" key="1">
    <source>
        <dbReference type="SAM" id="MobiDB-lite"/>
    </source>
</evidence>
<evidence type="ECO:0000313" key="3">
    <source>
        <dbReference type="Proteomes" id="UP000026915"/>
    </source>
</evidence>
<feature type="region of interest" description="Disordered" evidence="1">
    <location>
        <begin position="27"/>
        <end position="54"/>
    </location>
</feature>
<dbReference type="EMBL" id="CM001882">
    <property type="protein sequence ID" value="EOY05329.1"/>
    <property type="molecule type" value="Genomic_DNA"/>
</dbReference>
<feature type="compositionally biased region" description="Basic and acidic residues" evidence="1">
    <location>
        <begin position="380"/>
        <end position="399"/>
    </location>
</feature>
<organism evidence="2 3">
    <name type="scientific">Theobroma cacao</name>
    <name type="common">Cacao</name>
    <name type="synonym">Cocoa</name>
    <dbReference type="NCBI Taxonomy" id="3641"/>
    <lineage>
        <taxon>Eukaryota</taxon>
        <taxon>Viridiplantae</taxon>
        <taxon>Streptophyta</taxon>
        <taxon>Embryophyta</taxon>
        <taxon>Tracheophyta</taxon>
        <taxon>Spermatophyta</taxon>
        <taxon>Magnoliopsida</taxon>
        <taxon>eudicotyledons</taxon>
        <taxon>Gunneridae</taxon>
        <taxon>Pentapetalae</taxon>
        <taxon>rosids</taxon>
        <taxon>malvids</taxon>
        <taxon>Malvales</taxon>
        <taxon>Malvaceae</taxon>
        <taxon>Byttnerioideae</taxon>
        <taxon>Theobroma</taxon>
    </lineage>
</organism>
<name>A0A061ESQ2_THECC</name>
<dbReference type="GO" id="GO:0005737">
    <property type="term" value="C:cytoplasm"/>
    <property type="evidence" value="ECO:0000318"/>
    <property type="project" value="GO_Central"/>
</dbReference>
<dbReference type="Proteomes" id="UP000026915">
    <property type="component" value="Chromosome 4"/>
</dbReference>
<sequence>MAQEKNFFALLTDQESEVVSKLIDSLKVEEPSKPDALDNKKEQKPTHKFQNMDPRKMLAKRIFLPRHVLRSFLVLRKEMKEEQKPEGNSDAKEPGEKEGEIKATSATNNNGQQPSSGNGENAKIEGKNYPDNYHNHVYHEGQRGYRVGNGYQGNYRNYSYGGGDGYRGNYSTPPGYQVNNNGGYRGGRGGIGGRGFQQSRKFYEKEGQAVAYANNHQHQQEFDYGKERLQYYGGYRRRGPRGYYRRDGGECCNNGKVYRKVDGDNEYNNDNSKNDNIAVVANEGQEAAASNSGDSEEGNGDNHGDKKSEMMESKSKGFEGKSVIKAEEKEKVDDGKKLMTLKEYEESLLEKKKPVEAMKKDGGRKVTANKEFGSMQMIGKKKEEKTSETKRKDTCHSLEEERVIRKSTSLNEFLKPAEGIREKNEQQYGDRSYGQRPYGRGNYGQGNNGRQEGQMPLYGGYRPYEDYGPQIEDLSQFPVLGRNRTA</sequence>
<feature type="compositionally biased region" description="Basic and acidic residues" evidence="1">
    <location>
        <begin position="27"/>
        <end position="45"/>
    </location>
</feature>
<keyword evidence="3" id="KW-1185">Reference proteome</keyword>
<dbReference type="Gramene" id="EOY05329">
    <property type="protein sequence ID" value="EOY05329"/>
    <property type="gene ID" value="TCM_020351"/>
</dbReference>
<feature type="compositionally biased region" description="Basic and acidic residues" evidence="1">
    <location>
        <begin position="355"/>
        <end position="364"/>
    </location>
</feature>
<gene>
    <name evidence="2" type="ORF">TCM_020351</name>
</gene>
<dbReference type="eggNOG" id="ENOG502SBI5">
    <property type="taxonomic scope" value="Eukaryota"/>
</dbReference>
<dbReference type="GO" id="GO:0005634">
    <property type="term" value="C:nucleus"/>
    <property type="evidence" value="ECO:0000318"/>
    <property type="project" value="GO_Central"/>
</dbReference>
<dbReference type="InParanoid" id="A0A061ESQ2"/>
<protein>
    <submittedName>
        <fullName evidence="2">Uncharacterized protein</fullName>
    </submittedName>
</protein>
<dbReference type="PANTHER" id="PTHR12299">
    <property type="entry name" value="HYALURONIC ACID-BINDING PROTEIN 4"/>
    <property type="match status" value="1"/>
</dbReference>
<dbReference type="GO" id="GO:0003723">
    <property type="term" value="F:RNA binding"/>
    <property type="evidence" value="ECO:0000318"/>
    <property type="project" value="GO_Central"/>
</dbReference>
<evidence type="ECO:0000313" key="2">
    <source>
        <dbReference type="EMBL" id="EOY05329.1"/>
    </source>
</evidence>
<feature type="compositionally biased region" description="Low complexity" evidence="1">
    <location>
        <begin position="108"/>
        <end position="121"/>
    </location>
</feature>
<dbReference type="HOGENOM" id="CLU_561907_0_0_1"/>
<dbReference type="PANTHER" id="PTHR12299:SF17">
    <property type="entry name" value="AT19571P-RELATED"/>
    <property type="match status" value="1"/>
</dbReference>
<feature type="compositionally biased region" description="Basic and acidic residues" evidence="1">
    <location>
        <begin position="122"/>
        <end position="136"/>
    </location>
</feature>
<feature type="compositionally biased region" description="Basic and acidic residues" evidence="1">
    <location>
        <begin position="300"/>
        <end position="326"/>
    </location>
</feature>
<accession>A0A061ESQ2</accession>
<dbReference type="InterPro" id="IPR039764">
    <property type="entry name" value="HABP4/SERBP1-like"/>
</dbReference>
<feature type="region of interest" description="Disordered" evidence="1">
    <location>
        <begin position="285"/>
        <end position="326"/>
    </location>
</feature>
<dbReference type="STRING" id="3641.A0A061ESQ2"/>
<dbReference type="OMA" id="VAYANNH"/>